<keyword evidence="6" id="KW-1185">Reference proteome</keyword>
<dbReference type="PANTHER" id="PTHR43140">
    <property type="entry name" value="TYPE-1 RESTRICTION ENZYME ECOKI SPECIFICITY PROTEIN"/>
    <property type="match status" value="1"/>
</dbReference>
<keyword evidence="5" id="KW-0540">Nuclease</keyword>
<reference evidence="5 6" key="1">
    <citation type="submission" date="2023-10" db="EMBL/GenBank/DDBJ databases">
        <title>Characteristics and mechanism of a salt-tolerant marine origin heterotrophic nitrifying- aerobic denitrifying bacteria Marinobacter xestospongiae HN1.</title>
        <authorList>
            <person name="Qi R."/>
        </authorList>
    </citation>
    <scope>NUCLEOTIDE SEQUENCE [LARGE SCALE GENOMIC DNA]</scope>
    <source>
        <strain evidence="5 6">HN1</strain>
    </source>
</reference>
<dbReference type="GO" id="GO:0004519">
    <property type="term" value="F:endonuclease activity"/>
    <property type="evidence" value="ECO:0007669"/>
    <property type="project" value="UniProtKB-KW"/>
</dbReference>
<dbReference type="CDD" id="cd17260">
    <property type="entry name" value="RMtype1_S_EcoEI-TRD1-CR1_like"/>
    <property type="match status" value="1"/>
</dbReference>
<dbReference type="CDD" id="cd16961">
    <property type="entry name" value="RMtype1_S_TRD-CR_like"/>
    <property type="match status" value="1"/>
</dbReference>
<dbReference type="Proteomes" id="UP001269819">
    <property type="component" value="Unassembled WGS sequence"/>
</dbReference>
<dbReference type="EMBL" id="JAWIIJ010000007">
    <property type="protein sequence ID" value="MDV2079389.1"/>
    <property type="molecule type" value="Genomic_DNA"/>
</dbReference>
<protein>
    <submittedName>
        <fullName evidence="5">Restriction endonuclease subunit S</fullName>
        <ecNumber evidence="5">3.1.21.-</ecNumber>
    </submittedName>
</protein>
<dbReference type="Pfam" id="PF01420">
    <property type="entry name" value="Methylase_S"/>
    <property type="match status" value="1"/>
</dbReference>
<organism evidence="5 6">
    <name type="scientific">Marinobacter xestospongiae</name>
    <dbReference type="NCBI Taxonomy" id="994319"/>
    <lineage>
        <taxon>Bacteria</taxon>
        <taxon>Pseudomonadati</taxon>
        <taxon>Pseudomonadota</taxon>
        <taxon>Gammaproteobacteria</taxon>
        <taxon>Pseudomonadales</taxon>
        <taxon>Marinobacteraceae</taxon>
        <taxon>Marinobacter</taxon>
    </lineage>
</organism>
<evidence type="ECO:0000259" key="4">
    <source>
        <dbReference type="Pfam" id="PF01420"/>
    </source>
</evidence>
<proteinExistence type="inferred from homology"/>
<dbReference type="PANTHER" id="PTHR43140:SF1">
    <property type="entry name" value="TYPE I RESTRICTION ENZYME ECOKI SPECIFICITY SUBUNIT"/>
    <property type="match status" value="1"/>
</dbReference>
<accession>A0ABU3VYQ7</accession>
<evidence type="ECO:0000313" key="5">
    <source>
        <dbReference type="EMBL" id="MDV2079389.1"/>
    </source>
</evidence>
<evidence type="ECO:0000313" key="6">
    <source>
        <dbReference type="Proteomes" id="UP001269819"/>
    </source>
</evidence>
<name>A0ABU3VYQ7_9GAMM</name>
<dbReference type="InterPro" id="IPR044946">
    <property type="entry name" value="Restrct_endonuc_typeI_TRD_sf"/>
</dbReference>
<keyword evidence="5" id="KW-0255">Endonuclease</keyword>
<sequence>MAMLSAYELPRYDDYKESGVEWLGRVPIEWEVARLKFSSRINPPPRIGGEDLLNDACFLPMEVVHSSGKVEYGIRKPIKELKQGFTAFQRKDVIMAKITPCFENGKGACLDSMPTKYGFGSTEFHVLRASSGFNPKYIYYLTKTDLFMSLGESLMTGSAGQKRVQTEFVANFSFAFPVLDVQDEIVRFLDKKTTQIDEAIAIKEQQIALLKERKQIIIQKAVTQGLDPTVPMKDSGVDWIGAIPAHWEVKRLKYVLEERSERSVTGEEPLFMVSQVHGLVVRADFHDKAEVAASNIDNKIVYENDLVFNKLKAHLGVFFKSSIDFKGSVSPDYAVYTCKNYIKDAKYLEFLFRHPLYIEQFIIRATGVVEGLIRLYTSDLFDIPVPVAPVEEQRAILEYSEEQSRSYERAIELQLAQIEKLKEYKTTLINSAVTGKIRITPDMVEG</sequence>
<dbReference type="RefSeq" id="WP_316973948.1">
    <property type="nucleotide sequence ID" value="NZ_JAWIIJ010000007.1"/>
</dbReference>
<comment type="similarity">
    <text evidence="1">Belongs to the type-I restriction system S methylase family.</text>
</comment>
<keyword evidence="3" id="KW-0238">DNA-binding</keyword>
<evidence type="ECO:0000256" key="1">
    <source>
        <dbReference type="ARBA" id="ARBA00010923"/>
    </source>
</evidence>
<dbReference type="SUPFAM" id="SSF116734">
    <property type="entry name" value="DNA methylase specificity domain"/>
    <property type="match status" value="2"/>
</dbReference>
<dbReference type="Gene3D" id="3.90.220.20">
    <property type="entry name" value="DNA methylase specificity domains"/>
    <property type="match status" value="2"/>
</dbReference>
<dbReference type="Gene3D" id="1.10.287.1120">
    <property type="entry name" value="Bipartite methylase S protein"/>
    <property type="match status" value="1"/>
</dbReference>
<gene>
    <name evidence="5" type="ORF">RYS15_11880</name>
</gene>
<evidence type="ECO:0000256" key="2">
    <source>
        <dbReference type="ARBA" id="ARBA00022747"/>
    </source>
</evidence>
<comment type="caution">
    <text evidence="5">The sequence shown here is derived from an EMBL/GenBank/DDBJ whole genome shotgun (WGS) entry which is preliminary data.</text>
</comment>
<dbReference type="InterPro" id="IPR051212">
    <property type="entry name" value="Type-I_RE_S_subunit"/>
</dbReference>
<keyword evidence="2" id="KW-0680">Restriction system</keyword>
<keyword evidence="5" id="KW-0378">Hydrolase</keyword>
<evidence type="ECO:0000256" key="3">
    <source>
        <dbReference type="ARBA" id="ARBA00023125"/>
    </source>
</evidence>
<dbReference type="EC" id="3.1.21.-" evidence="5"/>
<dbReference type="GO" id="GO:0016787">
    <property type="term" value="F:hydrolase activity"/>
    <property type="evidence" value="ECO:0007669"/>
    <property type="project" value="UniProtKB-KW"/>
</dbReference>
<dbReference type="InterPro" id="IPR000055">
    <property type="entry name" value="Restrct_endonuc_typeI_TRD"/>
</dbReference>
<feature type="domain" description="Type I restriction modification DNA specificity" evidence="4">
    <location>
        <begin position="116"/>
        <end position="209"/>
    </location>
</feature>